<dbReference type="InterPro" id="IPR052159">
    <property type="entry name" value="Competence_DNA_uptake"/>
</dbReference>
<feature type="transmembrane region" description="Helical" evidence="6">
    <location>
        <begin position="318"/>
        <end position="338"/>
    </location>
</feature>
<evidence type="ECO:0000256" key="3">
    <source>
        <dbReference type="ARBA" id="ARBA00022692"/>
    </source>
</evidence>
<name>A0A532UW47_UNCT6</name>
<gene>
    <name evidence="8" type="ORF">CEE36_10395</name>
</gene>
<evidence type="ECO:0000256" key="2">
    <source>
        <dbReference type="ARBA" id="ARBA00022475"/>
    </source>
</evidence>
<keyword evidence="2" id="KW-1003">Cell membrane</keyword>
<feature type="transmembrane region" description="Helical" evidence="6">
    <location>
        <begin position="296"/>
        <end position="312"/>
    </location>
</feature>
<feature type="transmembrane region" description="Helical" evidence="6">
    <location>
        <begin position="12"/>
        <end position="30"/>
    </location>
</feature>
<dbReference type="Proteomes" id="UP000317778">
    <property type="component" value="Unassembled WGS sequence"/>
</dbReference>
<organism evidence="8 9">
    <name type="scientific">candidate division TA06 bacterium B3_TA06</name>
    <dbReference type="NCBI Taxonomy" id="2012487"/>
    <lineage>
        <taxon>Bacteria</taxon>
        <taxon>Bacteria division TA06</taxon>
    </lineage>
</organism>
<feature type="transmembrane region" description="Helical" evidence="6">
    <location>
        <begin position="224"/>
        <end position="248"/>
    </location>
</feature>
<dbReference type="NCBIfam" id="TIGR00360">
    <property type="entry name" value="ComEC_N-term"/>
    <property type="match status" value="1"/>
</dbReference>
<evidence type="ECO:0000256" key="1">
    <source>
        <dbReference type="ARBA" id="ARBA00004651"/>
    </source>
</evidence>
<evidence type="ECO:0000256" key="5">
    <source>
        <dbReference type="ARBA" id="ARBA00023136"/>
    </source>
</evidence>
<sequence length="678" mass="75233">MTLLTGKRFLALRCAILIGVGLVLGLLLPWPWWIGVILAGLSVTAVIFLSEKFLYLTLLFLAVSYGRASLPSPMPKEIYGFPLEIEARLIGKTGSYSVLKIEEPQGLKGYRVLVYLTKDEESGTKLKIKGKLLPLAFPRNPGIPDRNQRLKREMVIGRFSAGEIVKTAPPEGLRAWLNKTREAFIQRNRELFGQEAAIYTAILLGERSKVPEDLYLDMKRTGTLHLLAVSGLHVGVLVAFLFLLLRFFHVPRWMIPPVLAILLCFYIALVGPRASIIRASVMSLAVAAGFAFERKILPLNSLAIAALILLLVRPTDILSVGFQLSFAAAFGIILAAAGTREMLAREKIKGKIPSWLVKWIILPLALSVFATLFTMPILAAHFHRITFGPILANLPVIPLVSLVLPLGLVALALSLIWLPLGQILGFAVFGLLWIVEKLLQLLPGSLISSGAWPIGLVVAIFLTALIFHTEKIRPKRFVYALVMLLLGANLAIWPWALRSRRPRLTLLDTYHGNVAALQADGRTILLNPGSRAEPSVADFLESRGIRRIDWILCLSDKAGDLSGLDSLKTRFRIEEIGSVLKDEGTTLLPHAGRLVLSSCTIEYDLAMRERPFYVIQTDRRRIVFTSESHRMDEEADVNVLLNRYIKPKETEGRLISKTRLKQGESEVIREQGGMVIGL</sequence>
<evidence type="ECO:0000313" key="9">
    <source>
        <dbReference type="Proteomes" id="UP000317778"/>
    </source>
</evidence>
<evidence type="ECO:0000259" key="7">
    <source>
        <dbReference type="Pfam" id="PF03772"/>
    </source>
</evidence>
<feature type="domain" description="ComEC/Rec2-related protein" evidence="7">
    <location>
        <begin position="202"/>
        <end position="467"/>
    </location>
</feature>
<evidence type="ECO:0000313" key="8">
    <source>
        <dbReference type="EMBL" id="TKJ39170.1"/>
    </source>
</evidence>
<comment type="caution">
    <text evidence="8">The sequence shown here is derived from an EMBL/GenBank/DDBJ whole genome shotgun (WGS) entry which is preliminary data.</text>
</comment>
<dbReference type="GO" id="GO:0005886">
    <property type="term" value="C:plasma membrane"/>
    <property type="evidence" value="ECO:0007669"/>
    <property type="project" value="UniProtKB-SubCell"/>
</dbReference>
<dbReference type="PANTHER" id="PTHR30619">
    <property type="entry name" value="DNA INTERNALIZATION/COMPETENCE PROTEIN COMEC/REC2"/>
    <property type="match status" value="1"/>
</dbReference>
<accession>A0A532UW47</accession>
<feature type="transmembrane region" description="Helical" evidence="6">
    <location>
        <begin position="254"/>
        <end position="276"/>
    </location>
</feature>
<dbReference type="AlphaFoldDB" id="A0A532UW47"/>
<evidence type="ECO:0000256" key="6">
    <source>
        <dbReference type="SAM" id="Phobius"/>
    </source>
</evidence>
<proteinExistence type="predicted"/>
<keyword evidence="5 6" id="KW-0472">Membrane</keyword>
<keyword evidence="4 6" id="KW-1133">Transmembrane helix</keyword>
<keyword evidence="3 6" id="KW-0812">Transmembrane</keyword>
<protein>
    <recommendedName>
        <fullName evidence="7">ComEC/Rec2-related protein domain-containing protein</fullName>
    </recommendedName>
</protein>
<dbReference type="EMBL" id="NJBO01000024">
    <property type="protein sequence ID" value="TKJ39170.1"/>
    <property type="molecule type" value="Genomic_DNA"/>
</dbReference>
<feature type="transmembrane region" description="Helical" evidence="6">
    <location>
        <begin position="359"/>
        <end position="379"/>
    </location>
</feature>
<comment type="subcellular location">
    <subcellularLocation>
        <location evidence="1">Cell membrane</location>
        <topology evidence="1">Multi-pass membrane protein</topology>
    </subcellularLocation>
</comment>
<dbReference type="PANTHER" id="PTHR30619:SF1">
    <property type="entry name" value="RECOMBINATION PROTEIN 2"/>
    <property type="match status" value="1"/>
</dbReference>
<feature type="transmembrane region" description="Helical" evidence="6">
    <location>
        <begin position="415"/>
        <end position="435"/>
    </location>
</feature>
<evidence type="ECO:0000256" key="4">
    <source>
        <dbReference type="ARBA" id="ARBA00022989"/>
    </source>
</evidence>
<feature type="transmembrane region" description="Helical" evidence="6">
    <location>
        <begin position="477"/>
        <end position="496"/>
    </location>
</feature>
<feature type="transmembrane region" description="Helical" evidence="6">
    <location>
        <begin position="441"/>
        <end position="465"/>
    </location>
</feature>
<reference evidence="8 9" key="1">
    <citation type="submission" date="2017-06" db="EMBL/GenBank/DDBJ databases">
        <title>Novel microbial phyla capable of carbon fixation and sulfur reduction in deep-sea sediments.</title>
        <authorList>
            <person name="Huang J."/>
            <person name="Baker B."/>
            <person name="Wang Y."/>
        </authorList>
    </citation>
    <scope>NUCLEOTIDE SEQUENCE [LARGE SCALE GENOMIC DNA]</scope>
    <source>
        <strain evidence="8">B3_TA06</strain>
    </source>
</reference>
<feature type="transmembrane region" description="Helical" evidence="6">
    <location>
        <begin position="36"/>
        <end position="66"/>
    </location>
</feature>
<dbReference type="Pfam" id="PF03772">
    <property type="entry name" value="Competence"/>
    <property type="match status" value="1"/>
</dbReference>
<dbReference type="InterPro" id="IPR004477">
    <property type="entry name" value="ComEC_N"/>
</dbReference>
<feature type="transmembrane region" description="Helical" evidence="6">
    <location>
        <begin position="385"/>
        <end position="408"/>
    </location>
</feature>